<organism evidence="1 2">
    <name type="scientific">Ixodes persulcatus</name>
    <name type="common">Taiga tick</name>
    <dbReference type="NCBI Taxonomy" id="34615"/>
    <lineage>
        <taxon>Eukaryota</taxon>
        <taxon>Metazoa</taxon>
        <taxon>Ecdysozoa</taxon>
        <taxon>Arthropoda</taxon>
        <taxon>Chelicerata</taxon>
        <taxon>Arachnida</taxon>
        <taxon>Acari</taxon>
        <taxon>Parasitiformes</taxon>
        <taxon>Ixodida</taxon>
        <taxon>Ixodoidea</taxon>
        <taxon>Ixodidae</taxon>
        <taxon>Ixodinae</taxon>
        <taxon>Ixodes</taxon>
    </lineage>
</organism>
<sequence>MLVEARRGWDGGSEDGALARGQTAPPMVSWALHTVVVALVAASALVAPAAAGSGRRCGKILLEFMEFVCEGEFYDPYENTGPKRSLIGQRLFPLVPPGIESTDKAPASGFLRAESASQLLRKRNFQGGIVFECCYKACSIMEAQSYCPS</sequence>
<gene>
    <name evidence="1" type="ORF">HPB47_001129</name>
</gene>
<dbReference type="EMBL" id="JABSTQ010010149">
    <property type="protein sequence ID" value="KAG0423076.1"/>
    <property type="molecule type" value="Genomic_DNA"/>
</dbReference>
<comment type="caution">
    <text evidence="1">The sequence shown here is derived from an EMBL/GenBank/DDBJ whole genome shotgun (WGS) entry which is preliminary data.</text>
</comment>
<proteinExistence type="predicted"/>
<reference evidence="1 2" key="1">
    <citation type="journal article" date="2020" name="Cell">
        <title>Large-Scale Comparative Analyses of Tick Genomes Elucidate Their Genetic Diversity and Vector Capacities.</title>
        <authorList>
            <consortium name="Tick Genome and Microbiome Consortium (TIGMIC)"/>
            <person name="Jia N."/>
            <person name="Wang J."/>
            <person name="Shi W."/>
            <person name="Du L."/>
            <person name="Sun Y."/>
            <person name="Zhan W."/>
            <person name="Jiang J.F."/>
            <person name="Wang Q."/>
            <person name="Zhang B."/>
            <person name="Ji P."/>
            <person name="Bell-Sakyi L."/>
            <person name="Cui X.M."/>
            <person name="Yuan T.T."/>
            <person name="Jiang B.G."/>
            <person name="Yang W.F."/>
            <person name="Lam T.T."/>
            <person name="Chang Q.C."/>
            <person name="Ding S.J."/>
            <person name="Wang X.J."/>
            <person name="Zhu J.G."/>
            <person name="Ruan X.D."/>
            <person name="Zhao L."/>
            <person name="Wei J.T."/>
            <person name="Ye R.Z."/>
            <person name="Que T.C."/>
            <person name="Du C.H."/>
            <person name="Zhou Y.H."/>
            <person name="Cheng J.X."/>
            <person name="Dai P.F."/>
            <person name="Guo W.B."/>
            <person name="Han X.H."/>
            <person name="Huang E.J."/>
            <person name="Li L.F."/>
            <person name="Wei W."/>
            <person name="Gao Y.C."/>
            <person name="Liu J.Z."/>
            <person name="Shao H.Z."/>
            <person name="Wang X."/>
            <person name="Wang C.C."/>
            <person name="Yang T.C."/>
            <person name="Huo Q.B."/>
            <person name="Li W."/>
            <person name="Chen H.Y."/>
            <person name="Chen S.E."/>
            <person name="Zhou L.G."/>
            <person name="Ni X.B."/>
            <person name="Tian J.H."/>
            <person name="Sheng Y."/>
            <person name="Liu T."/>
            <person name="Pan Y.S."/>
            <person name="Xia L.Y."/>
            <person name="Li J."/>
            <person name="Zhao F."/>
            <person name="Cao W.C."/>
        </authorList>
    </citation>
    <scope>NUCLEOTIDE SEQUENCE [LARGE SCALE GENOMIC DNA]</scope>
    <source>
        <strain evidence="1">Iper-2018</strain>
    </source>
</reference>
<accession>A0AC60PPX9</accession>
<keyword evidence="2" id="KW-1185">Reference proteome</keyword>
<protein>
    <submittedName>
        <fullName evidence="1">Uncharacterized protein</fullName>
    </submittedName>
</protein>
<dbReference type="Proteomes" id="UP000805193">
    <property type="component" value="Unassembled WGS sequence"/>
</dbReference>
<evidence type="ECO:0000313" key="1">
    <source>
        <dbReference type="EMBL" id="KAG0423076.1"/>
    </source>
</evidence>
<name>A0AC60PPX9_IXOPE</name>
<evidence type="ECO:0000313" key="2">
    <source>
        <dbReference type="Proteomes" id="UP000805193"/>
    </source>
</evidence>